<dbReference type="Proteomes" id="UP000272942">
    <property type="component" value="Unassembled WGS sequence"/>
</dbReference>
<dbReference type="EMBL" id="UZAN01050964">
    <property type="protein sequence ID" value="VDP88590.1"/>
    <property type="molecule type" value="Genomic_DNA"/>
</dbReference>
<keyword evidence="3" id="KW-1185">Reference proteome</keyword>
<feature type="compositionally biased region" description="Basic and acidic residues" evidence="1">
    <location>
        <begin position="299"/>
        <end position="310"/>
    </location>
</feature>
<evidence type="ECO:0000313" key="3">
    <source>
        <dbReference type="Proteomes" id="UP000272942"/>
    </source>
</evidence>
<evidence type="ECO:0000256" key="1">
    <source>
        <dbReference type="SAM" id="MobiDB-lite"/>
    </source>
</evidence>
<reference evidence="4" key="1">
    <citation type="submission" date="2016-06" db="UniProtKB">
        <authorList>
            <consortium name="WormBaseParasite"/>
        </authorList>
    </citation>
    <scope>IDENTIFICATION</scope>
</reference>
<feature type="compositionally biased region" description="Polar residues" evidence="1">
    <location>
        <begin position="172"/>
        <end position="189"/>
    </location>
</feature>
<dbReference type="WBParaSite" id="ECPE_0001154201-mRNA-1">
    <property type="protein sequence ID" value="ECPE_0001154201-mRNA-1"/>
    <property type="gene ID" value="ECPE_0001154201"/>
</dbReference>
<feature type="region of interest" description="Disordered" evidence="1">
    <location>
        <begin position="153"/>
        <end position="192"/>
    </location>
</feature>
<dbReference type="AlphaFoldDB" id="A0A183AX22"/>
<feature type="region of interest" description="Disordered" evidence="1">
    <location>
        <begin position="252"/>
        <end position="340"/>
    </location>
</feature>
<evidence type="ECO:0000313" key="4">
    <source>
        <dbReference type="WBParaSite" id="ECPE_0001154201-mRNA-1"/>
    </source>
</evidence>
<reference evidence="2 3" key="2">
    <citation type="submission" date="2018-11" db="EMBL/GenBank/DDBJ databases">
        <authorList>
            <consortium name="Pathogen Informatics"/>
        </authorList>
    </citation>
    <scope>NUCLEOTIDE SEQUENCE [LARGE SCALE GENOMIC DNA]</scope>
    <source>
        <strain evidence="2 3">Egypt</strain>
    </source>
</reference>
<feature type="compositionally biased region" description="Basic residues" evidence="1">
    <location>
        <begin position="288"/>
        <end position="298"/>
    </location>
</feature>
<sequence length="379" mass="43167">MSLTFKLDEAPPQPSLSVEGLNTELVKMRKAVNAAKVLVFRDLLKYINRIRQKLSNKSQPRLEQKLANRESEMVLLRKLSIIRLCKLLLVNENGKSELAVLGHKLSAQERLIIRLSLTKPVHNYVEQFRQNHPDWRSLKDYLLYKNISGKWKSREQKKRSQKVRGSLPLPSGPTNLSENDAPTADQNSPSEHEVYRVPMAQATDPDLMDDTLASTYHSTQLPILNDDVNLDSDAASDIADDLVERILQKRKKSIPTDSTERNQSEADVQDNKTPTTAAVKQPKSIIKPGKKEHKKTKKKAEPTKRAKRELAIPPEQISPQSVDLDEDDENPLGSDDVGIKRRAVYTKSSLFDKRDQEEILSCQKLSSIRITMRRNREEL</sequence>
<evidence type="ECO:0000313" key="2">
    <source>
        <dbReference type="EMBL" id="VDP88590.1"/>
    </source>
</evidence>
<organism evidence="4">
    <name type="scientific">Echinostoma caproni</name>
    <dbReference type="NCBI Taxonomy" id="27848"/>
    <lineage>
        <taxon>Eukaryota</taxon>
        <taxon>Metazoa</taxon>
        <taxon>Spiralia</taxon>
        <taxon>Lophotrochozoa</taxon>
        <taxon>Platyhelminthes</taxon>
        <taxon>Trematoda</taxon>
        <taxon>Digenea</taxon>
        <taxon>Plagiorchiida</taxon>
        <taxon>Echinostomata</taxon>
        <taxon>Echinostomatoidea</taxon>
        <taxon>Echinostomatidae</taxon>
        <taxon>Echinostoma</taxon>
    </lineage>
</organism>
<accession>A0A183AX22</accession>
<proteinExistence type="predicted"/>
<dbReference type="OrthoDB" id="3364872at2759"/>
<gene>
    <name evidence="2" type="ORF">ECPE_LOCUS11507</name>
</gene>
<protein>
    <submittedName>
        <fullName evidence="4">SRF-dependent transcription regulation-associated protein</fullName>
    </submittedName>
</protein>
<name>A0A183AX22_9TREM</name>